<feature type="transmembrane region" description="Helical" evidence="5">
    <location>
        <begin position="98"/>
        <end position="118"/>
    </location>
</feature>
<keyword evidence="9" id="KW-1185">Reference proteome</keyword>
<evidence type="ECO:0000256" key="1">
    <source>
        <dbReference type="ARBA" id="ARBA00004141"/>
    </source>
</evidence>
<evidence type="ECO:0000313" key="8">
    <source>
        <dbReference type="EMBL" id="KAG7767865.1"/>
    </source>
</evidence>
<dbReference type="Proteomes" id="UP000697297">
    <property type="component" value="Unassembled WGS sequence"/>
</dbReference>
<feature type="transmembrane region" description="Helical" evidence="5">
    <location>
        <begin position="393"/>
        <end position="415"/>
    </location>
</feature>
<keyword evidence="2 5" id="KW-0812">Transmembrane</keyword>
<dbReference type="GO" id="GO:0000324">
    <property type="term" value="C:fungal-type vacuole"/>
    <property type="evidence" value="ECO:0007669"/>
    <property type="project" value="TreeGrafter"/>
</dbReference>
<dbReference type="EMBL" id="JAHLUN010000002">
    <property type="protein sequence ID" value="KAG7767865.1"/>
    <property type="molecule type" value="Genomic_DNA"/>
</dbReference>
<proteinExistence type="predicted"/>
<evidence type="ECO:0000313" key="10">
    <source>
        <dbReference type="Proteomes" id="UP000738402"/>
    </source>
</evidence>
<evidence type="ECO:0000256" key="3">
    <source>
        <dbReference type="ARBA" id="ARBA00022989"/>
    </source>
</evidence>
<dbReference type="GO" id="GO:0005886">
    <property type="term" value="C:plasma membrane"/>
    <property type="evidence" value="ECO:0007669"/>
    <property type="project" value="TreeGrafter"/>
</dbReference>
<feature type="transmembrane region" description="Helical" evidence="5">
    <location>
        <begin position="59"/>
        <end position="78"/>
    </location>
</feature>
<reference evidence="7 9" key="1">
    <citation type="journal article" date="2021" name="G3 (Bethesda)">
        <title>Genomic diversity, chromosomal rearrangements, and interspecies hybridization in the ogataea polymorpha species complex.</title>
        <authorList>
            <person name="Hanson S.J."/>
            <person name="Cinneide E.O."/>
            <person name="Salzberg L.I."/>
            <person name="Wolfe K.H."/>
            <person name="McGowan J."/>
            <person name="Fitzpatrick D.A."/>
            <person name="Matlin K."/>
        </authorList>
    </citation>
    <scope>NUCLEOTIDE SEQUENCE</scope>
    <source>
        <strain evidence="8">81-436-3</strain>
        <strain evidence="7">83-405-1</strain>
    </source>
</reference>
<dbReference type="Gene3D" id="1.20.1250.20">
    <property type="entry name" value="MFS general substrate transporter like domains"/>
    <property type="match status" value="1"/>
</dbReference>
<feature type="transmembrane region" description="Helical" evidence="5">
    <location>
        <begin position="185"/>
        <end position="205"/>
    </location>
</feature>
<name>A0AAN6D291_9ASCO</name>
<feature type="transmembrane region" description="Helical" evidence="5">
    <location>
        <begin position="125"/>
        <end position="148"/>
    </location>
</feature>
<keyword evidence="3 5" id="KW-1133">Transmembrane helix</keyword>
<comment type="subcellular location">
    <subcellularLocation>
        <location evidence="1">Membrane</location>
        <topology evidence="1">Multi-pass membrane protein</topology>
    </subcellularLocation>
</comment>
<feature type="transmembrane region" description="Helical" evidence="5">
    <location>
        <begin position="460"/>
        <end position="481"/>
    </location>
</feature>
<comment type="caution">
    <text evidence="7">The sequence shown here is derived from an EMBL/GenBank/DDBJ whole genome shotgun (WGS) entry which is preliminary data.</text>
</comment>
<evidence type="ECO:0000256" key="5">
    <source>
        <dbReference type="SAM" id="Phobius"/>
    </source>
</evidence>
<dbReference type="InterPro" id="IPR020846">
    <property type="entry name" value="MFS_dom"/>
</dbReference>
<evidence type="ECO:0000259" key="6">
    <source>
        <dbReference type="PROSITE" id="PS50850"/>
    </source>
</evidence>
<dbReference type="PANTHER" id="PTHR23502:SF34">
    <property type="entry name" value="PROTEIN HOL1"/>
    <property type="match status" value="1"/>
</dbReference>
<feature type="domain" description="Major facilitator superfamily (MFS) profile" evidence="6">
    <location>
        <begin position="60"/>
        <end position="513"/>
    </location>
</feature>
<dbReference type="InterPro" id="IPR011701">
    <property type="entry name" value="MFS"/>
</dbReference>
<dbReference type="InterPro" id="IPR036259">
    <property type="entry name" value="MFS_trans_sf"/>
</dbReference>
<dbReference type="Proteomes" id="UP000738402">
    <property type="component" value="Unassembled WGS sequence"/>
</dbReference>
<accession>A0AAN6D291</accession>
<dbReference type="EMBL" id="JAHLUH010000014">
    <property type="protein sequence ID" value="KAG7725079.1"/>
    <property type="molecule type" value="Genomic_DNA"/>
</dbReference>
<gene>
    <name evidence="7" type="ORF">KL933_004512</name>
    <name evidence="8" type="ORF">KL946_000683</name>
</gene>
<feature type="transmembrane region" description="Helical" evidence="5">
    <location>
        <begin position="355"/>
        <end position="373"/>
    </location>
</feature>
<dbReference type="SUPFAM" id="SSF103473">
    <property type="entry name" value="MFS general substrate transporter"/>
    <property type="match status" value="1"/>
</dbReference>
<dbReference type="AlphaFoldDB" id="A0AAN6D291"/>
<organism evidence="7 10">
    <name type="scientific">Ogataea haglerorum</name>
    <dbReference type="NCBI Taxonomy" id="1937702"/>
    <lineage>
        <taxon>Eukaryota</taxon>
        <taxon>Fungi</taxon>
        <taxon>Dikarya</taxon>
        <taxon>Ascomycota</taxon>
        <taxon>Saccharomycotina</taxon>
        <taxon>Pichiomycetes</taxon>
        <taxon>Pichiales</taxon>
        <taxon>Pichiaceae</taxon>
        <taxon>Ogataea</taxon>
    </lineage>
</organism>
<evidence type="ECO:0000313" key="7">
    <source>
        <dbReference type="EMBL" id="KAG7725079.1"/>
    </source>
</evidence>
<dbReference type="Pfam" id="PF07690">
    <property type="entry name" value="MFS_1"/>
    <property type="match status" value="1"/>
</dbReference>
<keyword evidence="4 5" id="KW-0472">Membrane</keyword>
<feature type="transmembrane region" description="Helical" evidence="5">
    <location>
        <begin position="315"/>
        <end position="335"/>
    </location>
</feature>
<dbReference type="PANTHER" id="PTHR23502">
    <property type="entry name" value="MAJOR FACILITATOR SUPERFAMILY"/>
    <property type="match status" value="1"/>
</dbReference>
<evidence type="ECO:0000256" key="4">
    <source>
        <dbReference type="ARBA" id="ARBA00023136"/>
    </source>
</evidence>
<feature type="transmembrane region" description="Helical" evidence="5">
    <location>
        <begin position="421"/>
        <end position="448"/>
    </location>
</feature>
<protein>
    <recommendedName>
        <fullName evidence="6">Major facilitator superfamily (MFS) profile domain-containing protein</fullName>
    </recommendedName>
</protein>
<dbReference type="GO" id="GO:0022857">
    <property type="term" value="F:transmembrane transporter activity"/>
    <property type="evidence" value="ECO:0007669"/>
    <property type="project" value="InterPro"/>
</dbReference>
<feature type="transmembrane region" description="Helical" evidence="5">
    <location>
        <begin position="487"/>
        <end position="510"/>
    </location>
</feature>
<dbReference type="PROSITE" id="PS50850">
    <property type="entry name" value="MFS"/>
    <property type="match status" value="1"/>
</dbReference>
<evidence type="ECO:0000256" key="2">
    <source>
        <dbReference type="ARBA" id="ARBA00022692"/>
    </source>
</evidence>
<sequence length="521" mass="57611">MIFSNLAIRQDINVPGTTVLVDHDPGSLGLKSSDEVVLIPQPSSDPNDPLNWSMWRKQLHFWILFVFALVLAASSNFQGPLYKGLSEIYDRTLNQLNAGLGTTSLFLAFSCLLCQPIAARFGRRIVYLSATLLSLLSGIVFSGAFSYGGYIGNAVLMGIAAGPIDSLVEVSITDIFFLHQHGKYVAIYALTLGWGSAFGPFIAGYVAENLSIKWCGWLTAIISGALLVVELPFLEESVFQREIDPQVEERLLEAAHSNVHDETVSTRKLEVNIVVNPVTGVKPFKNRLSLWKTTPSKRPIWNDVIDPIKTLRHPAVLWVALAYGIQICWLSLITVTESEFFMAPPYNFGSDTLGLLNLAMVIGSTISAVYSSLSDKFQIWMTKANKGIFEPEFRLLMISIPLALNIAGIFMYGLGPYYKDSWVVGALGIVFISVGLGSITSLTLTYVIECYPQEVGDSMSAILFVRNLISALFAWVFQYWLSGVGVLGTTIMLAVFCVVINGFFIVFFIWGKNFRKWSHKC</sequence>
<evidence type="ECO:0000313" key="9">
    <source>
        <dbReference type="Proteomes" id="UP000697297"/>
    </source>
</evidence>